<gene>
    <name evidence="1" type="ORF">LW347_13485</name>
</gene>
<name>A0AAE9NNM1_9GAMM</name>
<dbReference type="Proteomes" id="UP001059272">
    <property type="component" value="Chromosome"/>
</dbReference>
<dbReference type="EMBL" id="CP090065">
    <property type="protein sequence ID" value="UVO06926.1"/>
    <property type="molecule type" value="Genomic_DNA"/>
</dbReference>
<reference evidence="1" key="1">
    <citation type="submission" date="2021-12" db="EMBL/GenBank/DDBJ databases">
        <title>Genome sequence of novel Pectobacterium sp. causing blackleg.</title>
        <authorList>
            <person name="Wang J."/>
        </authorList>
    </citation>
    <scope>NUCLEOTIDE SEQUENCE</scope>
    <source>
        <strain evidence="1">BY21311</strain>
    </source>
</reference>
<protein>
    <submittedName>
        <fullName evidence="1">PD-(D/E)XK motif protein</fullName>
    </submittedName>
</protein>
<dbReference type="Pfam" id="PF14390">
    <property type="entry name" value="DUF4420"/>
    <property type="match status" value="1"/>
</dbReference>
<evidence type="ECO:0000313" key="1">
    <source>
        <dbReference type="EMBL" id="UVO06926.1"/>
    </source>
</evidence>
<proteinExistence type="predicted"/>
<dbReference type="RefSeq" id="WP_258882581.1">
    <property type="nucleotide sequence ID" value="NZ_CP090065.1"/>
</dbReference>
<accession>A0AAE9NNM1</accession>
<dbReference type="AlphaFoldDB" id="A0AAE9NNM1"/>
<evidence type="ECO:0000313" key="2">
    <source>
        <dbReference type="Proteomes" id="UP001059272"/>
    </source>
</evidence>
<dbReference type="KEGG" id="ppoo:LW347_13485"/>
<organism evidence="1 2">
    <name type="scientific">Pectobacterium polonicum</name>
    <dbReference type="NCBI Taxonomy" id="2485124"/>
    <lineage>
        <taxon>Bacteria</taxon>
        <taxon>Pseudomonadati</taxon>
        <taxon>Pseudomonadota</taxon>
        <taxon>Gammaproteobacteria</taxon>
        <taxon>Enterobacterales</taxon>
        <taxon>Pectobacteriaceae</taxon>
        <taxon>Pectobacterium</taxon>
    </lineage>
</organism>
<dbReference type="InterPro" id="IPR025534">
    <property type="entry name" value="DUF4420"/>
</dbReference>
<sequence length="322" mass="35287">MSRSVPWDSIPTPAADFTVVRVAEAGRIPIYWGRDTGAQCLLIVELQGDHAAQFRRDMVTLHGIGVDLRNGDKGGGQRLVLTLARHIDSDLFLGLCETLIGSLKNVADSAAALSVALAHLKRWKTFLAGRNARLLSPEEVRGLFGELHVLRRLYQDTLTQAGAVEAWCGPDDSHQDFIFGDRAIEVKSLSGRERSAVRISSEDQLESLADELFLLTLRLIERPDAEKALSLNGAVTLITGELTDSEAVEQFMSKLADVGYAPLVEYDSPCFVVRDIQGYHVHGGFPRLIRSELPAGIVKVAYDIRLETIAQHQCDDAVIFGG</sequence>